<dbReference type="InterPro" id="IPR050953">
    <property type="entry name" value="N4_N6_ade-DNA_methylase"/>
</dbReference>
<dbReference type="InterPro" id="IPR047939">
    <property type="entry name" value="BREX_1_PglX"/>
</dbReference>
<evidence type="ECO:0000256" key="2">
    <source>
        <dbReference type="ARBA" id="ARBA00022603"/>
    </source>
</evidence>
<comment type="caution">
    <text evidence="8">The sequence shown here is derived from an EMBL/GenBank/DDBJ whole genome shotgun (WGS) entry which is preliminary data.</text>
</comment>
<dbReference type="PROSITE" id="PS00092">
    <property type="entry name" value="N6_MTASE"/>
    <property type="match status" value="1"/>
</dbReference>
<evidence type="ECO:0000256" key="5">
    <source>
        <dbReference type="ARBA" id="ARBA00047942"/>
    </source>
</evidence>
<evidence type="ECO:0000313" key="8">
    <source>
        <dbReference type="EMBL" id="KAB7791316.1"/>
    </source>
</evidence>
<organism evidence="8 9">
    <name type="scientific">Bifidobacterium leontopitheci</name>
    <dbReference type="NCBI Taxonomy" id="2650774"/>
    <lineage>
        <taxon>Bacteria</taxon>
        <taxon>Bacillati</taxon>
        <taxon>Actinomycetota</taxon>
        <taxon>Actinomycetes</taxon>
        <taxon>Bifidobacteriales</taxon>
        <taxon>Bifidobacteriaceae</taxon>
        <taxon>Bifidobacterium</taxon>
    </lineage>
</organism>
<evidence type="ECO:0000256" key="4">
    <source>
        <dbReference type="ARBA" id="ARBA00022691"/>
    </source>
</evidence>
<dbReference type="RefSeq" id="WP_376863341.1">
    <property type="nucleotide sequence ID" value="NZ_JBHSKZ010000028.1"/>
</dbReference>
<dbReference type="SUPFAM" id="SSF53335">
    <property type="entry name" value="S-adenosyl-L-methionine-dependent methyltransferases"/>
    <property type="match status" value="1"/>
</dbReference>
<name>A0A6I1GP65_9BIFI</name>
<evidence type="ECO:0000313" key="9">
    <source>
        <dbReference type="Proteomes" id="UP000441772"/>
    </source>
</evidence>
<dbReference type="Gene3D" id="3.40.50.150">
    <property type="entry name" value="Vaccinia Virus protein VP39"/>
    <property type="match status" value="1"/>
</dbReference>
<keyword evidence="3" id="KW-0808">Transferase</keyword>
<dbReference type="EC" id="2.1.1.72" evidence="1"/>
<dbReference type="InterPro" id="IPR011639">
    <property type="entry name" value="MethylTrfase_TaqI-like_dom"/>
</dbReference>
<dbReference type="PANTHER" id="PTHR33841:SF1">
    <property type="entry name" value="DNA METHYLTRANSFERASE A"/>
    <property type="match status" value="1"/>
</dbReference>
<feature type="region of interest" description="Disordered" evidence="6">
    <location>
        <begin position="294"/>
        <end position="378"/>
    </location>
</feature>
<accession>A0A6I1GP65</accession>
<evidence type="ECO:0000256" key="3">
    <source>
        <dbReference type="ARBA" id="ARBA00022679"/>
    </source>
</evidence>
<dbReference type="GO" id="GO:0003676">
    <property type="term" value="F:nucleic acid binding"/>
    <property type="evidence" value="ECO:0007669"/>
    <property type="project" value="InterPro"/>
</dbReference>
<keyword evidence="9" id="KW-1185">Reference proteome</keyword>
<dbReference type="NCBIfam" id="NF033452">
    <property type="entry name" value="BREX_1_MTaseX"/>
    <property type="match status" value="1"/>
</dbReference>
<reference evidence="8 9" key="1">
    <citation type="submission" date="2019-09" db="EMBL/GenBank/DDBJ databases">
        <title>Characterization of the phylogenetic diversity of two novel species belonging to the genus Bifidobacterium: Bifidobacterium cebidarum sp. nov. and Bifidobacterium leontopitheci sp. nov.</title>
        <authorList>
            <person name="Lugli G.A."/>
            <person name="Duranti S."/>
            <person name="Milani C."/>
            <person name="Turroni F."/>
            <person name="Ventura M."/>
        </authorList>
    </citation>
    <scope>NUCLEOTIDE SEQUENCE [LARGE SCALE GENOMIC DNA]</scope>
    <source>
        <strain evidence="8 9">LMG 31471</strain>
    </source>
</reference>
<protein>
    <recommendedName>
        <fullName evidence="1">site-specific DNA-methyltransferase (adenine-specific)</fullName>
        <ecNumber evidence="1">2.1.1.72</ecNumber>
    </recommendedName>
</protein>
<dbReference type="Pfam" id="PF07669">
    <property type="entry name" value="Eco57I"/>
    <property type="match status" value="1"/>
</dbReference>
<dbReference type="EMBL" id="WBVT01000002">
    <property type="protein sequence ID" value="KAB7791316.1"/>
    <property type="molecule type" value="Genomic_DNA"/>
</dbReference>
<dbReference type="GO" id="GO:0009007">
    <property type="term" value="F:site-specific DNA-methyltransferase (adenine-specific) activity"/>
    <property type="evidence" value="ECO:0007669"/>
    <property type="project" value="UniProtKB-EC"/>
</dbReference>
<comment type="catalytic activity">
    <reaction evidence="5">
        <text>a 2'-deoxyadenosine in DNA + S-adenosyl-L-methionine = an N(6)-methyl-2'-deoxyadenosine in DNA + S-adenosyl-L-homocysteine + H(+)</text>
        <dbReference type="Rhea" id="RHEA:15197"/>
        <dbReference type="Rhea" id="RHEA-COMP:12418"/>
        <dbReference type="Rhea" id="RHEA-COMP:12419"/>
        <dbReference type="ChEBI" id="CHEBI:15378"/>
        <dbReference type="ChEBI" id="CHEBI:57856"/>
        <dbReference type="ChEBI" id="CHEBI:59789"/>
        <dbReference type="ChEBI" id="CHEBI:90615"/>
        <dbReference type="ChEBI" id="CHEBI:90616"/>
        <dbReference type="EC" id="2.1.1.72"/>
    </reaction>
</comment>
<keyword evidence="4" id="KW-0949">S-adenosyl-L-methionine</keyword>
<gene>
    <name evidence="8" type="ORF">F7D09_0269</name>
</gene>
<evidence type="ECO:0000256" key="1">
    <source>
        <dbReference type="ARBA" id="ARBA00011900"/>
    </source>
</evidence>
<dbReference type="PANTHER" id="PTHR33841">
    <property type="entry name" value="DNA METHYLTRANSFERASE YEEA-RELATED"/>
    <property type="match status" value="1"/>
</dbReference>
<evidence type="ECO:0000256" key="6">
    <source>
        <dbReference type="SAM" id="MobiDB-lite"/>
    </source>
</evidence>
<dbReference type="InterPro" id="IPR002052">
    <property type="entry name" value="DNA_methylase_N6_adenine_CS"/>
</dbReference>
<dbReference type="InterPro" id="IPR029063">
    <property type="entry name" value="SAM-dependent_MTases_sf"/>
</dbReference>
<keyword evidence="2" id="KW-0489">Methyltransferase</keyword>
<dbReference type="GO" id="GO:0032259">
    <property type="term" value="P:methylation"/>
    <property type="evidence" value="ECO:0007669"/>
    <property type="project" value="UniProtKB-KW"/>
</dbReference>
<dbReference type="Proteomes" id="UP000441772">
    <property type="component" value="Unassembled WGS sequence"/>
</dbReference>
<proteinExistence type="predicted"/>
<feature type="domain" description="Type II methyltransferase M.TaqI-like" evidence="7">
    <location>
        <begin position="426"/>
        <end position="646"/>
    </location>
</feature>
<evidence type="ECO:0000259" key="7">
    <source>
        <dbReference type="Pfam" id="PF07669"/>
    </source>
</evidence>
<sequence>MNTNKLQSFAAQARVELMKAVRARLDAAMEPESAARVDNPTAFKKLEEEINKNGGGEQGRAKTAERHAYRWFNRIVALRYMDANDFTSLHVVSGDDADNANALPAVLSAARRGEFDEDVFSGVGAAKKVLPTIVALLDGTRQSNDPQGEAYGLLLRAYCDYWHRYLPFMFDDAGAADEILMPADLLASDSMLRKAVEVMTVADCVGDEGRGNVEIIGWLYQFYIAERKDEVMAGFKKSKKAGAAEIPAATQLFTPDWIVQYLVQNTVGRLWTQSHPESQLWKNWAYYIPATSAGTASAEGNPATSAGTASAEGNPVKTANTASAERNPAPSAGTTSAPSVEGAPGEAGWGSVTPPLAGAVTRSVTGGGHNDQPEGTLNITTPEELTVCDPACGSGHMLTYAFDLLYDIYDEAGYSANEIPGLILQHNLFGLEIDERAANLAAFALTMKARGRYRRFFRKGRQVQPNIQRITPEQFSDTDIDNLNELYHVNLDADTWNTYEHANVYGSLIQPPKELTSLLPLAEADEHSESEGGQPMLLAPDLEERSHTVLTQTRYLARKYAAVVANPPYMGSSNMGADLKKYVTDHYKDGKSDLFAAFILRNLQLIRPNALLGMITMQSWMFLSSFENLRKSLLTKDSIETMAHLGAGAFDSIGGEVVSTTAFTIRNGRSNGKGTYLRLVDVQGDDNQAHMCATLLRSRWRELSGLGETEGGQSGDTTTLSLADARQLPPAGAKELTFTVDQQDFAQIPGSPIVYWLSDAMRKTFTMGKPLEEVAKPRVGLQTGSNERFIREWWEVAQSRSSFDCASHEEAATNGRRWFPHLNGGDFRKWYGNQELIINWENDGQELYDLRPRSVIRNPQYYFHPSFFWSRISSGQAAFRMAPKGFLFSDTAPSIFAVEKKLQNMIALCNSSTAMAMLHAIAPTLHFEVGQIARLPFLQIGTMDEDVVRYLVSVSKVDWDSYETSWDFAGLEVLGAGTDHPQSASLTAPASGGQNVPLSERVPAYIERCKRIAEEQRQREIRNNELVADAYGVRDEVPCDVPIERVSLKRNPAFAYPKNTPAERDELMTRDIVKEIISYAVGCMFGRYSLDKPGLILASQGETLDDYHTQVPNPSFEPDADNVIPITDDEWFEDDIVTRFRRFLAVACGEEYLNANIAYIEQVLGKPLRKYFANDFYDDHVRMYKNRPIYWMYSSRTDNKGAFKALVYLHRYTPATTNNVLKYLREFAGKLNAQSEALMSSAKPSEVRKGEKLRTVIKECADYERDVLYPLATRNLPIDLDDGVLVNYLRMGKAVRTIKPIEAKRTTVQTWTWPTNPLEV</sequence>
<dbReference type="GO" id="GO:0006304">
    <property type="term" value="P:DNA modification"/>
    <property type="evidence" value="ECO:0007669"/>
    <property type="project" value="InterPro"/>
</dbReference>